<keyword evidence="5" id="KW-0808">Transferase</keyword>
<dbReference type="Gene3D" id="3.30.1360.60">
    <property type="entry name" value="Glucose permease domain IIB"/>
    <property type="match status" value="1"/>
</dbReference>
<dbReference type="PANTHER" id="PTHR30175:SF1">
    <property type="entry name" value="PTS SYSTEM ARBUTIN-, CELLOBIOSE-, AND SALICIN-SPECIFIC EIIBC COMPONENT-RELATED"/>
    <property type="match status" value="1"/>
</dbReference>
<dbReference type="Pfam" id="PF02378">
    <property type="entry name" value="PTS_EIIC"/>
    <property type="match status" value="1"/>
</dbReference>
<evidence type="ECO:0000256" key="2">
    <source>
        <dbReference type="ARBA" id="ARBA00022448"/>
    </source>
</evidence>
<evidence type="ECO:0000256" key="1">
    <source>
        <dbReference type="ARBA" id="ARBA00004651"/>
    </source>
</evidence>
<dbReference type="Proteomes" id="UP000487649">
    <property type="component" value="Unassembled WGS sequence"/>
</dbReference>
<gene>
    <name evidence="11" type="ORF">GMA92_00900</name>
</gene>
<dbReference type="GeneID" id="60058803"/>
<keyword evidence="7" id="KW-0812">Transmembrane</keyword>
<dbReference type="PROSITE" id="PS51103">
    <property type="entry name" value="PTS_EIIC_TYPE_1"/>
    <property type="match status" value="1"/>
</dbReference>
<dbReference type="EMBL" id="WMQE01000002">
    <property type="protein sequence ID" value="MTK19995.1"/>
    <property type="molecule type" value="Genomic_DNA"/>
</dbReference>
<dbReference type="GO" id="GO:0009401">
    <property type="term" value="P:phosphoenolpyruvate-dependent sugar phosphotransferase system"/>
    <property type="evidence" value="ECO:0007669"/>
    <property type="project" value="UniProtKB-KW"/>
</dbReference>
<dbReference type="CDD" id="cd00212">
    <property type="entry name" value="PTS_IIB_glc"/>
    <property type="match status" value="1"/>
</dbReference>
<dbReference type="GO" id="GO:0008982">
    <property type="term" value="F:protein-N(PI)-phosphohistidine-sugar phosphotransferase activity"/>
    <property type="evidence" value="ECO:0007669"/>
    <property type="project" value="InterPro"/>
</dbReference>
<keyword evidence="9" id="KW-1133">Transmembrane helix</keyword>
<dbReference type="InterPro" id="IPR050558">
    <property type="entry name" value="PTS_Sugar-Specific_Components"/>
</dbReference>
<evidence type="ECO:0000256" key="9">
    <source>
        <dbReference type="ARBA" id="ARBA00022989"/>
    </source>
</evidence>
<evidence type="ECO:0000256" key="3">
    <source>
        <dbReference type="ARBA" id="ARBA00022475"/>
    </source>
</evidence>
<comment type="caution">
    <text evidence="11">The sequence shown here is derived from an EMBL/GenBank/DDBJ whole genome shotgun (WGS) entry which is preliminary data.</text>
</comment>
<dbReference type="PROSITE" id="PS01035">
    <property type="entry name" value="PTS_EIIB_TYPE_1_CYS"/>
    <property type="match status" value="1"/>
</dbReference>
<evidence type="ECO:0000256" key="10">
    <source>
        <dbReference type="ARBA" id="ARBA00023136"/>
    </source>
</evidence>
<keyword evidence="3" id="KW-1003">Cell membrane</keyword>
<protein>
    <submittedName>
        <fullName evidence="11">PTS beta-glucoside transporter subunit EIIBCA</fullName>
    </submittedName>
</protein>
<dbReference type="Pfam" id="PF00367">
    <property type="entry name" value="PTS_EIIB"/>
    <property type="match status" value="1"/>
</dbReference>
<dbReference type="InterPro" id="IPR036878">
    <property type="entry name" value="Glu_permease_IIB"/>
</dbReference>
<dbReference type="SUPFAM" id="SSF55604">
    <property type="entry name" value="Glucose permease domain IIB"/>
    <property type="match status" value="1"/>
</dbReference>
<dbReference type="OrthoDB" id="9769191at2"/>
<comment type="subcellular location">
    <subcellularLocation>
        <location evidence="1">Cell membrane</location>
        <topology evidence="1">Multi-pass membrane protein</topology>
    </subcellularLocation>
</comment>
<evidence type="ECO:0000256" key="4">
    <source>
        <dbReference type="ARBA" id="ARBA00022597"/>
    </source>
</evidence>
<evidence type="ECO:0000256" key="7">
    <source>
        <dbReference type="ARBA" id="ARBA00022692"/>
    </source>
</evidence>
<dbReference type="InterPro" id="IPR003352">
    <property type="entry name" value="PTS_EIIC"/>
</dbReference>
<organism evidence="11 12">
    <name type="scientific">Turicibacter sanguinis</name>
    <dbReference type="NCBI Taxonomy" id="154288"/>
    <lineage>
        <taxon>Bacteria</taxon>
        <taxon>Bacillati</taxon>
        <taxon>Bacillota</taxon>
        <taxon>Erysipelotrichia</taxon>
        <taxon>Erysipelotrichales</taxon>
        <taxon>Turicibacteraceae</taxon>
        <taxon>Turicibacter</taxon>
    </lineage>
</organism>
<accession>A0A173S7A9</accession>
<dbReference type="AlphaFoldDB" id="A0A173S7A9"/>
<dbReference type="InterPro" id="IPR001996">
    <property type="entry name" value="PTS_IIB_1"/>
</dbReference>
<dbReference type="InterPro" id="IPR013013">
    <property type="entry name" value="PTS_EIIC_1"/>
</dbReference>
<evidence type="ECO:0000256" key="5">
    <source>
        <dbReference type="ARBA" id="ARBA00022679"/>
    </source>
</evidence>
<dbReference type="GO" id="GO:0005886">
    <property type="term" value="C:plasma membrane"/>
    <property type="evidence" value="ECO:0007669"/>
    <property type="project" value="UniProtKB-SubCell"/>
</dbReference>
<keyword evidence="2" id="KW-0813">Transport</keyword>
<dbReference type="PROSITE" id="PS51098">
    <property type="entry name" value="PTS_EIIB_TYPE_1"/>
    <property type="match status" value="1"/>
</dbReference>
<keyword evidence="8" id="KW-0418">Kinase</keyword>
<dbReference type="GO" id="GO:0015771">
    <property type="term" value="P:trehalose transport"/>
    <property type="evidence" value="ECO:0007669"/>
    <property type="project" value="TreeGrafter"/>
</dbReference>
<evidence type="ECO:0000313" key="12">
    <source>
        <dbReference type="Proteomes" id="UP000487649"/>
    </source>
</evidence>
<dbReference type="FunFam" id="3.30.1360.60:FF:000001">
    <property type="entry name" value="PTS system glucose-specific IIBC component PtsG"/>
    <property type="match status" value="1"/>
</dbReference>
<dbReference type="GO" id="GO:0016301">
    <property type="term" value="F:kinase activity"/>
    <property type="evidence" value="ECO:0007669"/>
    <property type="project" value="UniProtKB-KW"/>
</dbReference>
<name>A0A173S7A9_9FIRM</name>
<dbReference type="RefSeq" id="WP_006784773.1">
    <property type="nucleotide sequence ID" value="NZ_CABJBH010000021.1"/>
</dbReference>
<sequence length="452" mass="48372">MAIDYSQTAKELVAALGGNENINNVTHCATRLRFILKDHSVVDKETASKIKGVITTVEAGGQFQVVIGNHVKDAYEQVLKLVDVSEEKGSTSTEKVGVFSKIIDIISSIFAPFLYTLAACGILQGILGVLVALEWIDTAGGTYQVLNFISWTAFTFLPVLISITAAKKFKINEFIAVVIACALISPDYNAMVNDGTQLSFLGIQIQMLSYTSSVIPVILAVWVASYVARFFEKILPTVIRNLFTPMFTIAIMVPFTLLVFGPFGATIGGAIGDTYNYLYNLSPIVAGIIVGGLWQVLVIFGVHWGITPVTVGNYASLGYDTFTALQASAVFSQAGAAFGVFLKTKDKELKDVSLPAAITAVFGITEPVVYGVNLRLKKPMICGCIAGAIGGAIAGAFNAVSWSYNMPGIATIPAFFKAGHMTPFIGFLISIVVSFVLGMVLTMIVGFKEDNK</sequence>
<dbReference type="PANTHER" id="PTHR30175">
    <property type="entry name" value="PHOSPHOTRANSFERASE SYSTEM TRANSPORT PROTEIN"/>
    <property type="match status" value="1"/>
</dbReference>
<keyword evidence="10" id="KW-0472">Membrane</keyword>
<evidence type="ECO:0000313" key="11">
    <source>
        <dbReference type="EMBL" id="MTK19995.1"/>
    </source>
</evidence>
<keyword evidence="4" id="KW-0762">Sugar transport</keyword>
<evidence type="ECO:0000256" key="6">
    <source>
        <dbReference type="ARBA" id="ARBA00022683"/>
    </source>
</evidence>
<dbReference type="InterPro" id="IPR018113">
    <property type="entry name" value="PTrfase_EIIB_Cys"/>
</dbReference>
<reference evidence="11 12" key="1">
    <citation type="journal article" date="2019" name="Nat. Med.">
        <title>A library of human gut bacterial isolates paired with longitudinal multiomics data enables mechanistic microbiome research.</title>
        <authorList>
            <person name="Poyet M."/>
            <person name="Groussin M."/>
            <person name="Gibbons S.M."/>
            <person name="Avila-Pacheco J."/>
            <person name="Jiang X."/>
            <person name="Kearney S.M."/>
            <person name="Perrotta A.R."/>
            <person name="Berdy B."/>
            <person name="Zhao S."/>
            <person name="Lieberman T.D."/>
            <person name="Swanson P.K."/>
            <person name="Smith M."/>
            <person name="Roesemann S."/>
            <person name="Alexander J.E."/>
            <person name="Rich S.A."/>
            <person name="Livny J."/>
            <person name="Vlamakis H."/>
            <person name="Clish C."/>
            <person name="Bullock K."/>
            <person name="Deik A."/>
            <person name="Scott J."/>
            <person name="Pierce K.A."/>
            <person name="Xavier R.J."/>
            <person name="Alm E.J."/>
        </authorList>
    </citation>
    <scope>NUCLEOTIDE SEQUENCE [LARGE SCALE GENOMIC DNA]</scope>
    <source>
        <strain evidence="11 12">BIOML-A198</strain>
    </source>
</reference>
<evidence type="ECO:0000256" key="8">
    <source>
        <dbReference type="ARBA" id="ARBA00022777"/>
    </source>
</evidence>
<proteinExistence type="predicted"/>
<keyword evidence="6" id="KW-0598">Phosphotransferase system</keyword>
<dbReference type="GO" id="GO:0090589">
    <property type="term" value="F:protein-phosphocysteine-trehalose phosphotransferase system transporter activity"/>
    <property type="evidence" value="ECO:0007669"/>
    <property type="project" value="TreeGrafter"/>
</dbReference>